<keyword evidence="3" id="KW-1185">Reference proteome</keyword>
<feature type="region of interest" description="Disordered" evidence="1">
    <location>
        <begin position="1"/>
        <end position="47"/>
    </location>
</feature>
<gene>
    <name evidence="2" type="ORF">DPMN_100942</name>
</gene>
<dbReference type="AlphaFoldDB" id="A0A9D4LI70"/>
<protein>
    <submittedName>
        <fullName evidence="2">Uncharacterized protein</fullName>
    </submittedName>
</protein>
<evidence type="ECO:0000256" key="1">
    <source>
        <dbReference type="SAM" id="MobiDB-lite"/>
    </source>
</evidence>
<evidence type="ECO:0000313" key="2">
    <source>
        <dbReference type="EMBL" id="KAH3858319.1"/>
    </source>
</evidence>
<comment type="caution">
    <text evidence="2">The sequence shown here is derived from an EMBL/GenBank/DDBJ whole genome shotgun (WGS) entry which is preliminary data.</text>
</comment>
<organism evidence="2 3">
    <name type="scientific">Dreissena polymorpha</name>
    <name type="common">Zebra mussel</name>
    <name type="synonym">Mytilus polymorpha</name>
    <dbReference type="NCBI Taxonomy" id="45954"/>
    <lineage>
        <taxon>Eukaryota</taxon>
        <taxon>Metazoa</taxon>
        <taxon>Spiralia</taxon>
        <taxon>Lophotrochozoa</taxon>
        <taxon>Mollusca</taxon>
        <taxon>Bivalvia</taxon>
        <taxon>Autobranchia</taxon>
        <taxon>Heteroconchia</taxon>
        <taxon>Euheterodonta</taxon>
        <taxon>Imparidentia</taxon>
        <taxon>Neoheterodontei</taxon>
        <taxon>Myida</taxon>
        <taxon>Dreissenoidea</taxon>
        <taxon>Dreissenidae</taxon>
        <taxon>Dreissena</taxon>
    </lineage>
</organism>
<dbReference type="EMBL" id="JAIWYP010000003">
    <property type="protein sequence ID" value="KAH3858319.1"/>
    <property type="molecule type" value="Genomic_DNA"/>
</dbReference>
<reference evidence="2" key="1">
    <citation type="journal article" date="2019" name="bioRxiv">
        <title>The Genome of the Zebra Mussel, Dreissena polymorpha: A Resource for Invasive Species Research.</title>
        <authorList>
            <person name="McCartney M.A."/>
            <person name="Auch B."/>
            <person name="Kono T."/>
            <person name="Mallez S."/>
            <person name="Zhang Y."/>
            <person name="Obille A."/>
            <person name="Becker A."/>
            <person name="Abrahante J.E."/>
            <person name="Garbe J."/>
            <person name="Badalamenti J.P."/>
            <person name="Herman A."/>
            <person name="Mangelson H."/>
            <person name="Liachko I."/>
            <person name="Sullivan S."/>
            <person name="Sone E.D."/>
            <person name="Koren S."/>
            <person name="Silverstein K.A.T."/>
            <person name="Beckman K.B."/>
            <person name="Gohl D.M."/>
        </authorList>
    </citation>
    <scope>NUCLEOTIDE SEQUENCE</scope>
    <source>
        <strain evidence="2">Duluth1</strain>
        <tissue evidence="2">Whole animal</tissue>
    </source>
</reference>
<accession>A0A9D4LI70</accession>
<sequence length="71" mass="7607">MMSITIGQPTTTERPTINGRSATNGRQTAFGQSTSTPGALTPTSSEQDNNKTILCINKLSWMIGILSIAFF</sequence>
<proteinExistence type="predicted"/>
<reference evidence="2" key="2">
    <citation type="submission" date="2020-11" db="EMBL/GenBank/DDBJ databases">
        <authorList>
            <person name="McCartney M.A."/>
            <person name="Auch B."/>
            <person name="Kono T."/>
            <person name="Mallez S."/>
            <person name="Becker A."/>
            <person name="Gohl D.M."/>
            <person name="Silverstein K.A.T."/>
            <person name="Koren S."/>
            <person name="Bechman K.B."/>
            <person name="Herman A."/>
            <person name="Abrahante J.E."/>
            <person name="Garbe J."/>
        </authorList>
    </citation>
    <scope>NUCLEOTIDE SEQUENCE</scope>
    <source>
        <strain evidence="2">Duluth1</strain>
        <tissue evidence="2">Whole animal</tissue>
    </source>
</reference>
<name>A0A9D4LI70_DREPO</name>
<dbReference type="Proteomes" id="UP000828390">
    <property type="component" value="Unassembled WGS sequence"/>
</dbReference>
<evidence type="ECO:0000313" key="3">
    <source>
        <dbReference type="Proteomes" id="UP000828390"/>
    </source>
</evidence>